<evidence type="ECO:0000256" key="11">
    <source>
        <dbReference type="SAM" id="MobiDB-lite"/>
    </source>
</evidence>
<dbReference type="GO" id="GO:0006171">
    <property type="term" value="P:cAMP biosynthetic process"/>
    <property type="evidence" value="ECO:0007669"/>
    <property type="project" value="InterPro"/>
</dbReference>
<dbReference type="GO" id="GO:0005524">
    <property type="term" value="F:ATP binding"/>
    <property type="evidence" value="ECO:0007669"/>
    <property type="project" value="UniProtKB-UniRule"/>
</dbReference>
<evidence type="ECO:0000313" key="13">
    <source>
        <dbReference type="EMBL" id="ERJ90796.1"/>
    </source>
</evidence>
<keyword evidence="4 10" id="KW-0812">Transmembrane</keyword>
<dbReference type="EC" id="2.7.7.85" evidence="10"/>
<dbReference type="Gene3D" id="3.40.1700.10">
    <property type="entry name" value="DNA integrity scanning protein, DisA, N-terminal domain"/>
    <property type="match status" value="1"/>
</dbReference>
<dbReference type="eggNOG" id="COG1624">
    <property type="taxonomic scope" value="Bacteria"/>
</dbReference>
<evidence type="ECO:0000259" key="12">
    <source>
        <dbReference type="PROSITE" id="PS51794"/>
    </source>
</evidence>
<evidence type="ECO:0000256" key="6">
    <source>
        <dbReference type="ARBA" id="ARBA00022741"/>
    </source>
</evidence>
<evidence type="ECO:0000313" key="14">
    <source>
        <dbReference type="Proteomes" id="UP000016662"/>
    </source>
</evidence>
<dbReference type="PROSITE" id="PS51794">
    <property type="entry name" value="DAC"/>
    <property type="match status" value="1"/>
</dbReference>
<keyword evidence="5 10" id="KW-0548">Nucleotidyltransferase</keyword>
<evidence type="ECO:0000256" key="5">
    <source>
        <dbReference type="ARBA" id="ARBA00022695"/>
    </source>
</evidence>
<dbReference type="STRING" id="411473.RUMCAL_02768"/>
<dbReference type="HOGENOM" id="CLU_038561_0_1_9"/>
<evidence type="ECO:0000256" key="4">
    <source>
        <dbReference type="ARBA" id="ARBA00022692"/>
    </source>
</evidence>
<name>U2JWY0_9FIRM</name>
<dbReference type="NCBIfam" id="TIGR00159">
    <property type="entry name" value="diadenylate cyclase CdaA"/>
    <property type="match status" value="1"/>
</dbReference>
<dbReference type="InterPro" id="IPR050338">
    <property type="entry name" value="DisA"/>
</dbReference>
<dbReference type="EMBL" id="AWVF01000345">
    <property type="protein sequence ID" value="ERJ90796.1"/>
    <property type="molecule type" value="Genomic_DNA"/>
</dbReference>
<dbReference type="InterPro" id="IPR034701">
    <property type="entry name" value="CdaA"/>
</dbReference>
<evidence type="ECO:0000256" key="9">
    <source>
        <dbReference type="ARBA" id="ARBA00023136"/>
    </source>
</evidence>
<accession>U2JWY0</accession>
<keyword evidence="9 10" id="KW-0472">Membrane</keyword>
<keyword evidence="8 10" id="KW-1133">Transmembrane helix</keyword>
<evidence type="ECO:0000256" key="8">
    <source>
        <dbReference type="ARBA" id="ARBA00022989"/>
    </source>
</evidence>
<dbReference type="PANTHER" id="PTHR34185:SF1">
    <property type="entry name" value="DIADENYLATE CYCLASE"/>
    <property type="match status" value="1"/>
</dbReference>
<feature type="transmembrane region" description="Helical" evidence="10">
    <location>
        <begin position="50"/>
        <end position="67"/>
    </location>
</feature>
<protein>
    <recommendedName>
        <fullName evidence="10">Diadenylate cyclase</fullName>
        <shortName evidence="10">DAC</shortName>
        <ecNumber evidence="10">2.7.7.85</ecNumber>
    </recommendedName>
    <alternativeName>
        <fullName evidence="10">Cyclic-di-AMP synthase</fullName>
        <shortName evidence="10">c-di-AMP synthase</shortName>
    </alternativeName>
</protein>
<dbReference type="InterPro" id="IPR003390">
    <property type="entry name" value="DNA_integrity_scan_DisA_N"/>
</dbReference>
<gene>
    <name evidence="10" type="primary">dacA</name>
    <name evidence="13" type="ORF">RUMCAL_02768</name>
</gene>
<feature type="domain" description="DAC" evidence="12">
    <location>
        <begin position="92"/>
        <end position="256"/>
    </location>
</feature>
<feature type="compositionally biased region" description="Basic and acidic residues" evidence="11">
    <location>
        <begin position="291"/>
        <end position="320"/>
    </location>
</feature>
<dbReference type="PANTHER" id="PTHR34185">
    <property type="entry name" value="DIADENYLATE CYCLASE"/>
    <property type="match status" value="1"/>
</dbReference>
<comment type="caution">
    <text evidence="13">The sequence shown here is derived from an EMBL/GenBank/DDBJ whole genome shotgun (WGS) entry which is preliminary data.</text>
</comment>
<evidence type="ECO:0000256" key="2">
    <source>
        <dbReference type="ARBA" id="ARBA00022475"/>
    </source>
</evidence>
<dbReference type="PATRIC" id="fig|411473.3.peg.2324"/>
<evidence type="ECO:0000256" key="10">
    <source>
        <dbReference type="HAMAP-Rule" id="MF_01499"/>
    </source>
</evidence>
<dbReference type="GO" id="GO:0106408">
    <property type="term" value="F:diadenylate cyclase activity"/>
    <property type="evidence" value="ECO:0007669"/>
    <property type="project" value="UniProtKB-EC"/>
</dbReference>
<evidence type="ECO:0000256" key="1">
    <source>
        <dbReference type="ARBA" id="ARBA00000877"/>
    </source>
</evidence>
<feature type="transmembrane region" description="Helical" evidence="10">
    <location>
        <begin position="73"/>
        <end position="91"/>
    </location>
</feature>
<dbReference type="InterPro" id="IPR045585">
    <property type="entry name" value="CdaA_N"/>
</dbReference>
<keyword evidence="14" id="KW-1185">Reference proteome</keyword>
<keyword evidence="2 10" id="KW-1003">Cell membrane</keyword>
<comment type="function">
    <text evidence="10">Catalyzes the condensation of 2 ATP molecules into cyclic di-AMP (c-di-AMP), a second messenger used to regulate differing processes in different bacteria.</text>
</comment>
<keyword evidence="7 10" id="KW-0067">ATP-binding</keyword>
<comment type="caution">
    <text evidence="10">Lacks conserved residue(s) required for the propagation of feature annotation.</text>
</comment>
<dbReference type="FunFam" id="3.40.1700.10:FF:000002">
    <property type="entry name" value="Diadenylate cyclase"/>
    <property type="match status" value="1"/>
</dbReference>
<dbReference type="SUPFAM" id="SSF143597">
    <property type="entry name" value="YojJ-like"/>
    <property type="match status" value="1"/>
</dbReference>
<comment type="similarity">
    <text evidence="10">Belongs to the adenylate cyclase family. DacA/CdaA subfamily.</text>
</comment>
<keyword evidence="6 10" id="KW-0547">Nucleotide-binding</keyword>
<dbReference type="GO" id="GO:0004016">
    <property type="term" value="F:adenylate cyclase activity"/>
    <property type="evidence" value="ECO:0007669"/>
    <property type="project" value="UniProtKB-UniRule"/>
</dbReference>
<organism evidence="13 14">
    <name type="scientific">Ruminococcus callidus ATCC 27760</name>
    <dbReference type="NCBI Taxonomy" id="411473"/>
    <lineage>
        <taxon>Bacteria</taxon>
        <taxon>Bacillati</taxon>
        <taxon>Bacillota</taxon>
        <taxon>Clostridia</taxon>
        <taxon>Eubacteriales</taxon>
        <taxon>Oscillospiraceae</taxon>
        <taxon>Ruminococcus</taxon>
    </lineage>
</organism>
<comment type="subunit">
    <text evidence="10">Probably a homodimer.</text>
</comment>
<evidence type="ECO:0000256" key="7">
    <source>
        <dbReference type="ARBA" id="ARBA00022840"/>
    </source>
</evidence>
<keyword evidence="3 10" id="KW-0808">Transferase</keyword>
<dbReference type="Pfam" id="PF19293">
    <property type="entry name" value="CdaA_N"/>
    <property type="match status" value="1"/>
</dbReference>
<dbReference type="Proteomes" id="UP000016662">
    <property type="component" value="Unassembled WGS sequence"/>
</dbReference>
<evidence type="ECO:0000256" key="3">
    <source>
        <dbReference type="ARBA" id="ARBA00022679"/>
    </source>
</evidence>
<sequence>MMHMALRDILDMIFSVIKTAQPVDILDILVLSYVVYLGMKLIRETRAGQLIKGIFLLLLVYIIASWINMKAISYLLSETLNIGLIALIILFQPELRRTLEKAGYTKLGLRFSGSSNVDSGVWSRTIDVICDACVELSATSTGALIVIERQTRLGEQIDNGTILDAIPSKELFGNIFFNKTPLHDGAVIIRDGKILAAACFLPKPQKEELINKRLGSRHRAAIGMSENSDAIVIVVSEETGAISVAENGVLKSGFTRESLHQLLTKRLITASEETTIGKVARKIPFLKRHHKDDGKEKDNAQKSLEEPTEKDITEESEQRH</sequence>
<dbReference type="AlphaFoldDB" id="U2JWY0"/>
<reference evidence="13 14" key="1">
    <citation type="submission" date="2013-07" db="EMBL/GenBank/DDBJ databases">
        <authorList>
            <person name="Weinstock G."/>
            <person name="Sodergren E."/>
            <person name="Wylie T."/>
            <person name="Fulton L."/>
            <person name="Fulton R."/>
            <person name="Fronick C."/>
            <person name="O'Laughlin M."/>
            <person name="Godfrey J."/>
            <person name="Miner T."/>
            <person name="Herter B."/>
            <person name="Appelbaum E."/>
            <person name="Cordes M."/>
            <person name="Lek S."/>
            <person name="Wollam A."/>
            <person name="Pepin K.H."/>
            <person name="Palsikar V.B."/>
            <person name="Mitreva M."/>
            <person name="Wilson R.K."/>
        </authorList>
    </citation>
    <scope>NUCLEOTIDE SEQUENCE [LARGE SCALE GENOMIC DNA]</scope>
    <source>
        <strain evidence="13 14">ATCC 27760</strain>
    </source>
</reference>
<feature type="transmembrane region" description="Helical" evidence="10">
    <location>
        <begin position="20"/>
        <end position="38"/>
    </location>
</feature>
<feature type="region of interest" description="Disordered" evidence="11">
    <location>
        <begin position="285"/>
        <end position="320"/>
    </location>
</feature>
<dbReference type="HAMAP" id="MF_01499">
    <property type="entry name" value="DacA"/>
    <property type="match status" value="1"/>
</dbReference>
<comment type="catalytic activity">
    <reaction evidence="1 10">
        <text>2 ATP = 3',3'-c-di-AMP + 2 diphosphate</text>
        <dbReference type="Rhea" id="RHEA:35655"/>
        <dbReference type="ChEBI" id="CHEBI:30616"/>
        <dbReference type="ChEBI" id="CHEBI:33019"/>
        <dbReference type="ChEBI" id="CHEBI:71500"/>
        <dbReference type="EC" id="2.7.7.85"/>
    </reaction>
</comment>
<dbReference type="Pfam" id="PF02457">
    <property type="entry name" value="DAC"/>
    <property type="match status" value="1"/>
</dbReference>
<proteinExistence type="inferred from homology"/>
<dbReference type="InterPro" id="IPR036888">
    <property type="entry name" value="DNA_integrity_DisA_N_sf"/>
</dbReference>